<proteinExistence type="predicted"/>
<sequence>MYYQINKKDLRKYKGSDFKDGDTIETENYTFSIRYGGYDTPALCTMVRSNKTCKAIDVVFWKDWFSSFLHDWKY</sequence>
<accession>A0A6H1ZDB3</accession>
<protein>
    <submittedName>
        <fullName evidence="1">Uncharacterized protein</fullName>
    </submittedName>
</protein>
<organism evidence="1">
    <name type="scientific">viral metagenome</name>
    <dbReference type="NCBI Taxonomy" id="1070528"/>
    <lineage>
        <taxon>unclassified sequences</taxon>
        <taxon>metagenomes</taxon>
        <taxon>organismal metagenomes</taxon>
    </lineage>
</organism>
<evidence type="ECO:0000313" key="1">
    <source>
        <dbReference type="EMBL" id="QJA45449.1"/>
    </source>
</evidence>
<gene>
    <name evidence="1" type="ORF">TM448A00237_0055</name>
    <name evidence="2" type="ORF">TM448B01100_0003</name>
</gene>
<reference evidence="1" key="1">
    <citation type="submission" date="2020-03" db="EMBL/GenBank/DDBJ databases">
        <title>The deep terrestrial virosphere.</title>
        <authorList>
            <person name="Holmfeldt K."/>
            <person name="Nilsson E."/>
            <person name="Simone D."/>
            <person name="Lopez-Fernandez M."/>
            <person name="Wu X."/>
            <person name="de Brujin I."/>
            <person name="Lundin D."/>
            <person name="Andersson A."/>
            <person name="Bertilsson S."/>
            <person name="Dopson M."/>
        </authorList>
    </citation>
    <scope>NUCLEOTIDE SEQUENCE</scope>
    <source>
        <strain evidence="1">TM448A00237</strain>
        <strain evidence="2">TM448B01100</strain>
    </source>
</reference>
<name>A0A6H1ZDB3_9ZZZZ</name>
<dbReference type="EMBL" id="MT144705">
    <property type="protein sequence ID" value="QJH97857.1"/>
    <property type="molecule type" value="Genomic_DNA"/>
</dbReference>
<dbReference type="AlphaFoldDB" id="A0A6H1ZDB3"/>
<dbReference type="EMBL" id="MT143990">
    <property type="protein sequence ID" value="QJA45449.1"/>
    <property type="molecule type" value="Genomic_DNA"/>
</dbReference>
<evidence type="ECO:0000313" key="2">
    <source>
        <dbReference type="EMBL" id="QJH97857.1"/>
    </source>
</evidence>